<dbReference type="GO" id="GO:0009255">
    <property type="term" value="P:Entner-Doudoroff pathway through 6-phosphogluconate"/>
    <property type="evidence" value="ECO:0007669"/>
    <property type="project" value="UniProtKB-UniRule"/>
</dbReference>
<dbReference type="SUPFAM" id="SSF52016">
    <property type="entry name" value="LeuD/IlvD-like"/>
    <property type="match status" value="1"/>
</dbReference>
<dbReference type="PROSITE" id="PS00886">
    <property type="entry name" value="ILVD_EDD_1"/>
    <property type="match status" value="1"/>
</dbReference>
<evidence type="ECO:0000256" key="3">
    <source>
        <dbReference type="ARBA" id="ARBA00022723"/>
    </source>
</evidence>
<comment type="function">
    <text evidence="9">Catalyzes the dehydration of 6-phospho-D-gluconate to 2-dehydro-3-deoxy-6-phospho-D-gluconate.</text>
</comment>
<dbReference type="PROSITE" id="PS00887">
    <property type="entry name" value="ILVD_EDD_2"/>
    <property type="match status" value="1"/>
</dbReference>
<dbReference type="GO" id="GO:0051539">
    <property type="term" value="F:4 iron, 4 sulfur cluster binding"/>
    <property type="evidence" value="ECO:0007669"/>
    <property type="project" value="UniProtKB-UniRule"/>
</dbReference>
<accession>A0A0P0P0E0</accession>
<dbReference type="Gene3D" id="3.50.30.80">
    <property type="entry name" value="IlvD/EDD C-terminal domain-like"/>
    <property type="match status" value="1"/>
</dbReference>
<reference evidence="13 14" key="1">
    <citation type="submission" date="2015-10" db="EMBL/GenBank/DDBJ databases">
        <title>Conservation of the essential genome among Caulobacter and Brevundimonas species.</title>
        <authorList>
            <person name="Scott D."/>
            <person name="Ely B."/>
        </authorList>
    </citation>
    <scope>NUCLEOTIDE SEQUENCE [LARGE SCALE GENOMIC DNA]</scope>
    <source>
        <strain evidence="13 14">CB4</strain>
    </source>
</reference>
<keyword evidence="8 9" id="KW-0119">Carbohydrate metabolism</keyword>
<evidence type="ECO:0000256" key="9">
    <source>
        <dbReference type="HAMAP-Rule" id="MF_02094"/>
    </source>
</evidence>
<dbReference type="GO" id="GO:0005829">
    <property type="term" value="C:cytosol"/>
    <property type="evidence" value="ECO:0007669"/>
    <property type="project" value="TreeGrafter"/>
</dbReference>
<dbReference type="EMBL" id="CP013002">
    <property type="protein sequence ID" value="ALL13927.1"/>
    <property type="molecule type" value="Genomic_DNA"/>
</dbReference>
<dbReference type="InterPro" id="IPR056740">
    <property type="entry name" value="ILV_EDD_C"/>
</dbReference>
<name>A0A0P0P0E0_9CAUL</name>
<dbReference type="OrthoDB" id="9807077at2"/>
<dbReference type="STRING" id="69395.AQ619_11585"/>
<evidence type="ECO:0000256" key="5">
    <source>
        <dbReference type="ARBA" id="ARBA00023014"/>
    </source>
</evidence>
<comment type="similarity">
    <text evidence="1 9">Belongs to the IlvD/Edd family.</text>
</comment>
<evidence type="ECO:0000313" key="13">
    <source>
        <dbReference type="EMBL" id="ALL13927.1"/>
    </source>
</evidence>
<keyword evidence="5 9" id="KW-0411">Iron-sulfur</keyword>
<feature type="binding site" evidence="9">
    <location>
        <position position="156"/>
    </location>
    <ligand>
        <name>[4Fe-4S] cluster</name>
        <dbReference type="ChEBI" id="CHEBI:49883"/>
    </ligand>
</feature>
<dbReference type="UniPathway" id="UPA00226"/>
<dbReference type="NCBIfam" id="TIGR01196">
    <property type="entry name" value="edd"/>
    <property type="match status" value="1"/>
</dbReference>
<keyword evidence="7 9" id="KW-0456">Lyase</keyword>
<dbReference type="InterPro" id="IPR037237">
    <property type="entry name" value="IlvD/EDD_N"/>
</dbReference>
<feature type="binding site" evidence="9">
    <location>
        <position position="223"/>
    </location>
    <ligand>
        <name>[4Fe-4S] cluster</name>
        <dbReference type="ChEBI" id="CHEBI:49883"/>
    </ligand>
</feature>
<evidence type="ECO:0000256" key="2">
    <source>
        <dbReference type="ARBA" id="ARBA00022485"/>
    </source>
</evidence>
<dbReference type="Pfam" id="PF00920">
    <property type="entry name" value="ILVD_EDD_N"/>
    <property type="match status" value="1"/>
</dbReference>
<sequence>MSLNPVIARVTDRIIARSRDSRSAYLAHMDAAIASNPGRAKLSCANWAHAFAASPSVDKVRALDPNAPNIGIVSAYNDMLSAHQPLEAYPALIKEAAREAGATAQFAGGVPAMCDGVTQGRPGMELSLFSRDVIAMATAVALTHDAFDSALYLGVCDKIVPGLVIGALTFSHLPALFVPAGPMTSGLPNNEKARIRALYAEGKVGRDELLAAESASYHGPGTCTFYGTANTNQMLMELMGFHLPGSAFVHPNTPLREALVKEAARRAAAVTAKGNEYIPVGRMIDEKSVVNGVVGLMATGGSTNLALHLVAMAHAAGVILTLEDLDEISRATPLLARVYPNGSADVNHFQAAGGMAFVIRELLKAGLAHEDVLTIAGPGLSRYTQEPALVDGQLTWRDGAAESLDTAIVRPVSDAFSPEGGLRMLGGNIGRGVMKISAVKAEHHAITAPAAVFQEQEDFIAAFKRGELDRDVVVVMRFQGPAANGMPELHNLSPSISVLLDRGFKVALVTDGRMSGASGKTPAAIHVTPEAAKGGLLAYVQDGDLITVDATNGDLKVLVDEATLRARTPANVPASKPGFGREMFGWMRAGVGPADHGASVLFA</sequence>
<evidence type="ECO:0000256" key="1">
    <source>
        <dbReference type="ARBA" id="ARBA00006486"/>
    </source>
</evidence>
<dbReference type="KEGG" id="chq:AQ619_11585"/>
<dbReference type="SUPFAM" id="SSF143975">
    <property type="entry name" value="IlvD/EDD N-terminal domain-like"/>
    <property type="match status" value="1"/>
</dbReference>
<feature type="domain" description="Dihydroxy-acid/6-phosphogluconate dehydratase N-terminal" evidence="11">
    <location>
        <begin position="68"/>
        <end position="380"/>
    </location>
</feature>
<dbReference type="InterPro" id="IPR004786">
    <property type="entry name" value="6-phosphgluc_deHydtase"/>
</dbReference>
<dbReference type="Proteomes" id="UP000056905">
    <property type="component" value="Chromosome"/>
</dbReference>
<evidence type="ECO:0000259" key="11">
    <source>
        <dbReference type="Pfam" id="PF00920"/>
    </source>
</evidence>
<dbReference type="HAMAP" id="MF_02094">
    <property type="entry name" value="Edd"/>
    <property type="match status" value="1"/>
</dbReference>
<keyword evidence="3 9" id="KW-0479">Metal-binding</keyword>
<dbReference type="EC" id="4.2.1.12" evidence="9 10"/>
<comment type="cofactor">
    <cofactor evidence="9">
        <name>[4Fe-4S] cluster</name>
        <dbReference type="ChEBI" id="CHEBI:49883"/>
    </cofactor>
    <text evidence="9">Binds 1 [4Fe-4S] cluster.</text>
</comment>
<comment type="pathway">
    <text evidence="9">Carbohydrate metabolism; Entner-Doudoroff pathway.</text>
</comment>
<feature type="domain" description="Dihydroxy-acid/6-phosphogluconate dehydratase C-terminal" evidence="12">
    <location>
        <begin position="408"/>
        <end position="598"/>
    </location>
</feature>
<evidence type="ECO:0000313" key="14">
    <source>
        <dbReference type="Proteomes" id="UP000056905"/>
    </source>
</evidence>
<dbReference type="InterPro" id="IPR020558">
    <property type="entry name" value="DiOHA_6PGluconate_deHydtase_CS"/>
</dbReference>
<evidence type="ECO:0000256" key="6">
    <source>
        <dbReference type="ARBA" id="ARBA00023064"/>
    </source>
</evidence>
<dbReference type="PANTHER" id="PTHR43661:SF1">
    <property type="entry name" value="PHOSPHOGLUCONATE DEHYDRATASE"/>
    <property type="match status" value="1"/>
</dbReference>
<dbReference type="InterPro" id="IPR000581">
    <property type="entry name" value="ILV_EDD_N"/>
</dbReference>
<dbReference type="eggNOG" id="COG0129">
    <property type="taxonomic scope" value="Bacteria"/>
</dbReference>
<dbReference type="GO" id="GO:0019521">
    <property type="term" value="P:D-gluconate metabolic process"/>
    <property type="evidence" value="ECO:0007669"/>
    <property type="project" value="UniProtKB-KW"/>
</dbReference>
<evidence type="ECO:0000256" key="10">
    <source>
        <dbReference type="NCBIfam" id="TIGR01196"/>
    </source>
</evidence>
<dbReference type="Pfam" id="PF24877">
    <property type="entry name" value="ILV_EDD_C"/>
    <property type="match status" value="1"/>
</dbReference>
<dbReference type="AlphaFoldDB" id="A0A0P0P0E0"/>
<comment type="catalytic activity">
    <reaction evidence="9">
        <text>6-phospho-D-gluconate = 2-dehydro-3-deoxy-6-phospho-D-gluconate + H2O</text>
        <dbReference type="Rhea" id="RHEA:17277"/>
        <dbReference type="ChEBI" id="CHEBI:15377"/>
        <dbReference type="ChEBI" id="CHEBI:57569"/>
        <dbReference type="ChEBI" id="CHEBI:58759"/>
        <dbReference type="EC" id="4.2.1.12"/>
    </reaction>
</comment>
<dbReference type="RefSeq" id="WP_062147548.1">
    <property type="nucleotide sequence ID" value="NZ_CP013002.1"/>
</dbReference>
<gene>
    <name evidence="9" type="primary">edd</name>
    <name evidence="13" type="ORF">AQ619_11585</name>
</gene>
<keyword evidence="14" id="KW-1185">Reference proteome</keyword>
<organism evidence="13 14">
    <name type="scientific">Caulobacter henricii</name>
    <dbReference type="NCBI Taxonomy" id="69395"/>
    <lineage>
        <taxon>Bacteria</taxon>
        <taxon>Pseudomonadati</taxon>
        <taxon>Pseudomonadota</taxon>
        <taxon>Alphaproteobacteria</taxon>
        <taxon>Caulobacterales</taxon>
        <taxon>Caulobacteraceae</taxon>
        <taxon>Caulobacter</taxon>
    </lineage>
</organism>
<proteinExistence type="inferred from homology"/>
<dbReference type="GO" id="GO:0004456">
    <property type="term" value="F:phosphogluconate dehydratase activity"/>
    <property type="evidence" value="ECO:0007669"/>
    <property type="project" value="UniProtKB-UniRule"/>
</dbReference>
<evidence type="ECO:0000256" key="7">
    <source>
        <dbReference type="ARBA" id="ARBA00023239"/>
    </source>
</evidence>
<dbReference type="InterPro" id="IPR042096">
    <property type="entry name" value="Dihydro-acid_dehy_C"/>
</dbReference>
<keyword evidence="2 9" id="KW-0004">4Fe-4S</keyword>
<dbReference type="GO" id="GO:0046872">
    <property type="term" value="F:metal ion binding"/>
    <property type="evidence" value="ECO:0007669"/>
    <property type="project" value="UniProtKB-KW"/>
</dbReference>
<protein>
    <recommendedName>
        <fullName evidence="9 10">Phosphogluconate dehydratase</fullName>
        <ecNumber evidence="9 10">4.2.1.12</ecNumber>
    </recommendedName>
</protein>
<dbReference type="PANTHER" id="PTHR43661">
    <property type="entry name" value="D-XYLONATE DEHYDRATASE"/>
    <property type="match status" value="1"/>
</dbReference>
<dbReference type="FunFam" id="3.50.30.80:FF:000001">
    <property type="entry name" value="Dihydroxy-acid dehydratase"/>
    <property type="match status" value="1"/>
</dbReference>
<evidence type="ECO:0000259" key="12">
    <source>
        <dbReference type="Pfam" id="PF24877"/>
    </source>
</evidence>
<keyword evidence="4 9" id="KW-0408">Iron</keyword>
<evidence type="ECO:0000256" key="8">
    <source>
        <dbReference type="ARBA" id="ARBA00023277"/>
    </source>
</evidence>
<evidence type="ECO:0000256" key="4">
    <source>
        <dbReference type="ARBA" id="ARBA00023004"/>
    </source>
</evidence>
<keyword evidence="6 9" id="KW-0311">Gluconate utilization</keyword>